<comment type="caution">
    <text evidence="2">The sequence shown here is derived from an EMBL/GenBank/DDBJ whole genome shotgun (WGS) entry which is preliminary data.</text>
</comment>
<dbReference type="EMBL" id="JBEHZE010000001">
    <property type="protein sequence ID" value="MEX6632329.1"/>
    <property type="molecule type" value="Genomic_DNA"/>
</dbReference>
<feature type="transmembrane region" description="Helical" evidence="1">
    <location>
        <begin position="111"/>
        <end position="131"/>
    </location>
</feature>
<dbReference type="Proteomes" id="UP001560685">
    <property type="component" value="Unassembled WGS sequence"/>
</dbReference>
<evidence type="ECO:0000313" key="2">
    <source>
        <dbReference type="EMBL" id="MEX6632329.1"/>
    </source>
</evidence>
<evidence type="ECO:0000313" key="3">
    <source>
        <dbReference type="Proteomes" id="UP001560685"/>
    </source>
</evidence>
<accession>A0ABV3Z0L0</accession>
<protein>
    <submittedName>
        <fullName evidence="2">VanZ family protein</fullName>
    </submittedName>
</protein>
<feature type="transmembrane region" description="Helical" evidence="1">
    <location>
        <begin position="55"/>
        <end position="73"/>
    </location>
</feature>
<feature type="transmembrane region" description="Helical" evidence="1">
    <location>
        <begin position="7"/>
        <end position="25"/>
    </location>
</feature>
<feature type="transmembrane region" description="Helical" evidence="1">
    <location>
        <begin position="80"/>
        <end position="99"/>
    </location>
</feature>
<organism evidence="2 3">
    <name type="scientific">Hyphococcus lacteus</name>
    <dbReference type="NCBI Taxonomy" id="3143536"/>
    <lineage>
        <taxon>Bacteria</taxon>
        <taxon>Pseudomonadati</taxon>
        <taxon>Pseudomonadota</taxon>
        <taxon>Alphaproteobacteria</taxon>
        <taxon>Parvularculales</taxon>
        <taxon>Parvularculaceae</taxon>
        <taxon>Hyphococcus</taxon>
    </lineage>
</organism>
<reference evidence="2 3" key="1">
    <citation type="submission" date="2024-05" db="EMBL/GenBank/DDBJ databases">
        <title>Three bacterial strains, DH-69, EH-24, and ECK-19 isolated from coastal sediments.</title>
        <authorList>
            <person name="Ye Y.-Q."/>
            <person name="Du Z.-J."/>
        </authorList>
    </citation>
    <scope>NUCLEOTIDE SEQUENCE [LARGE SCALE GENOMIC DNA]</scope>
    <source>
        <strain evidence="2 3">ECK-19</strain>
    </source>
</reference>
<keyword evidence="1" id="KW-0472">Membrane</keyword>
<evidence type="ECO:0000256" key="1">
    <source>
        <dbReference type="SAM" id="Phobius"/>
    </source>
</evidence>
<sequence>MNSARRWARILFVTLLVIVTFLTLTPNPDDTEAGFAFTRILANALFGDAALADKIAHFLAYGSLGASAFWAQIVLFAKRWVIVVVLPIYGIALEGLQGLGGVRSPELADGVANGLGAVCGFAFALGLAMALKARTK</sequence>
<dbReference type="NCBIfam" id="NF037970">
    <property type="entry name" value="vanZ_1"/>
    <property type="match status" value="1"/>
</dbReference>
<dbReference type="RefSeq" id="WP_369312255.1">
    <property type="nucleotide sequence ID" value="NZ_JBEHZE010000001.1"/>
</dbReference>
<gene>
    <name evidence="2" type="ORF">ABFZ84_02100</name>
</gene>
<keyword evidence="1" id="KW-1133">Transmembrane helix</keyword>
<name>A0ABV3Z0L0_9PROT</name>
<keyword evidence="1" id="KW-0812">Transmembrane</keyword>
<keyword evidence="3" id="KW-1185">Reference proteome</keyword>
<proteinExistence type="predicted"/>